<keyword evidence="7" id="KW-0812">Transmembrane</keyword>
<dbReference type="SUPFAM" id="SSF55874">
    <property type="entry name" value="ATPase domain of HSP90 chaperone/DNA topoisomerase II/histidine kinase"/>
    <property type="match status" value="1"/>
</dbReference>
<comment type="catalytic activity">
    <reaction evidence="1">
        <text>ATP + protein L-histidine = ADP + protein N-phospho-L-histidine.</text>
        <dbReference type="EC" id="2.7.13.3"/>
    </reaction>
</comment>
<dbReference type="InterPro" id="IPR036097">
    <property type="entry name" value="HisK_dim/P_sf"/>
</dbReference>
<keyword evidence="6 10" id="KW-0418">Kinase</keyword>
<dbReference type="EC" id="2.7.13.3" evidence="3"/>
<evidence type="ECO:0000256" key="6">
    <source>
        <dbReference type="ARBA" id="ARBA00022777"/>
    </source>
</evidence>
<dbReference type="InterPro" id="IPR005467">
    <property type="entry name" value="His_kinase_dom"/>
</dbReference>
<dbReference type="Pfam" id="PF02518">
    <property type="entry name" value="HATPase_c"/>
    <property type="match status" value="1"/>
</dbReference>
<keyword evidence="4" id="KW-0597">Phosphoprotein</keyword>
<name>Q1MZK6_9GAMM</name>
<comment type="subcellular location">
    <subcellularLocation>
        <location evidence="2">Membrane</location>
    </subcellularLocation>
</comment>
<comment type="caution">
    <text evidence="10">The sequence shown here is derived from an EMBL/GenBank/DDBJ whole genome shotgun (WGS) entry which is preliminary data.</text>
</comment>
<dbReference type="SUPFAM" id="SSF158472">
    <property type="entry name" value="HAMP domain-like"/>
    <property type="match status" value="1"/>
</dbReference>
<keyword evidence="11" id="KW-1185">Reference proteome</keyword>
<evidence type="ECO:0000259" key="9">
    <source>
        <dbReference type="PROSITE" id="PS50885"/>
    </source>
</evidence>
<evidence type="ECO:0000259" key="8">
    <source>
        <dbReference type="PROSITE" id="PS50109"/>
    </source>
</evidence>
<dbReference type="Proteomes" id="UP000004263">
    <property type="component" value="Unassembled WGS sequence"/>
</dbReference>
<reference evidence="10 11" key="1">
    <citation type="submission" date="2006-03" db="EMBL/GenBank/DDBJ databases">
        <authorList>
            <person name="Pinhassi J."/>
            <person name="Pedros-Alio C."/>
            <person name="Ferriera S."/>
            <person name="Johnson J."/>
            <person name="Kravitz S."/>
            <person name="Halpern A."/>
            <person name="Remington K."/>
            <person name="Beeson K."/>
            <person name="Tran B."/>
            <person name="Rogers Y.-H."/>
            <person name="Friedman R."/>
            <person name="Venter J.C."/>
        </authorList>
    </citation>
    <scope>NUCLEOTIDE SEQUENCE [LARGE SCALE GENOMIC DNA]</scope>
    <source>
        <strain evidence="10 11">RED65</strain>
    </source>
</reference>
<sequence length="536" mass="60188">MKHWFAQLAFGKKIQLLINAISVGVLLLAVLAIGLGFYGEFKRNLEDRVIQKSRLLADAASVGVIFDQTESVSMLLRSLAVDNGVVEAIVYKKLGASRYEYFAHYRHESLSKKTANDYAYDMGPQQEWYRNAFILRLPMLVDGEEIGRLVLVENDNYLRVFVQNILIYLIPILLTSMFLIWLISRRVQFWVAKPLRELTVAVNEVAYKQNYQMEVRINSDDELGELGGAFNVMLNKLAENDEYRVKKELEIIQLNADLEDKVFERTRELKKSLDDLKHTQQQLVEQEKMASLGELVAGVAHEINTPIGVGITAVSHLDNTVQRLRESFIAGTLTKQQFTDLLSGVNESSDILAANLKRAADLVKAFKSVAVDQTSAEARLFNLNDYIKDVLTSLRPKLKRVSHQVIMEVDENIDLYCDPGIISQIFTNLILNSLNHAFSDADEGKMEIKAEADEKNIHLTYCDDGEGIEPDLLPRLFDPFVTTKRGQGGSGLGTHIIYNLVTQGLGGTIHCTSELGKGACFDIVIPKQRITPSSMS</sequence>
<feature type="transmembrane region" description="Helical" evidence="7">
    <location>
        <begin position="16"/>
        <end position="38"/>
    </location>
</feature>
<keyword evidence="7" id="KW-1133">Transmembrane helix</keyword>
<evidence type="ECO:0000256" key="5">
    <source>
        <dbReference type="ARBA" id="ARBA00022679"/>
    </source>
</evidence>
<dbReference type="InterPro" id="IPR003594">
    <property type="entry name" value="HATPase_dom"/>
</dbReference>
<evidence type="ECO:0000256" key="7">
    <source>
        <dbReference type="SAM" id="Phobius"/>
    </source>
</evidence>
<dbReference type="RefSeq" id="WP_007016624.1">
    <property type="nucleotide sequence ID" value="NZ_AAQH01000018.1"/>
</dbReference>
<dbReference type="GO" id="GO:0016020">
    <property type="term" value="C:membrane"/>
    <property type="evidence" value="ECO:0007669"/>
    <property type="project" value="UniProtKB-SubCell"/>
</dbReference>
<dbReference type="PANTHER" id="PTHR43065">
    <property type="entry name" value="SENSOR HISTIDINE KINASE"/>
    <property type="match status" value="1"/>
</dbReference>
<dbReference type="EMBL" id="AAQH01000018">
    <property type="protein sequence ID" value="EAT11405.1"/>
    <property type="molecule type" value="Genomic_DNA"/>
</dbReference>
<dbReference type="CDD" id="cd06225">
    <property type="entry name" value="HAMP"/>
    <property type="match status" value="1"/>
</dbReference>
<evidence type="ECO:0000256" key="2">
    <source>
        <dbReference type="ARBA" id="ARBA00004370"/>
    </source>
</evidence>
<feature type="transmembrane region" description="Helical" evidence="7">
    <location>
        <begin position="165"/>
        <end position="183"/>
    </location>
</feature>
<dbReference type="SMART" id="SM00304">
    <property type="entry name" value="HAMP"/>
    <property type="match status" value="1"/>
</dbReference>
<evidence type="ECO:0000313" key="11">
    <source>
        <dbReference type="Proteomes" id="UP000004263"/>
    </source>
</evidence>
<dbReference type="PROSITE" id="PS50109">
    <property type="entry name" value="HIS_KIN"/>
    <property type="match status" value="1"/>
</dbReference>
<dbReference type="InterPro" id="IPR003661">
    <property type="entry name" value="HisK_dim/P_dom"/>
</dbReference>
<dbReference type="SMART" id="SM00387">
    <property type="entry name" value="HATPase_c"/>
    <property type="match status" value="1"/>
</dbReference>
<dbReference type="PRINTS" id="PR00344">
    <property type="entry name" value="BCTRLSENSOR"/>
</dbReference>
<dbReference type="AlphaFoldDB" id="Q1MZK6"/>
<proteinExistence type="predicted"/>
<protein>
    <recommendedName>
        <fullName evidence="3">histidine kinase</fullName>
        <ecNumber evidence="3">2.7.13.3</ecNumber>
    </recommendedName>
</protein>
<accession>Q1MZK6</accession>
<keyword evidence="5" id="KW-0808">Transferase</keyword>
<dbReference type="CDD" id="cd00082">
    <property type="entry name" value="HisKA"/>
    <property type="match status" value="1"/>
</dbReference>
<dbReference type="STRING" id="207949.RED65_05797"/>
<dbReference type="Gene3D" id="1.10.287.130">
    <property type="match status" value="1"/>
</dbReference>
<evidence type="ECO:0000256" key="1">
    <source>
        <dbReference type="ARBA" id="ARBA00000085"/>
    </source>
</evidence>
<dbReference type="PANTHER" id="PTHR43065:SF47">
    <property type="match status" value="1"/>
</dbReference>
<dbReference type="InterPro" id="IPR036890">
    <property type="entry name" value="HATPase_C_sf"/>
</dbReference>
<gene>
    <name evidence="10" type="ORF">RED65_05797</name>
</gene>
<dbReference type="SUPFAM" id="SSF47384">
    <property type="entry name" value="Homodimeric domain of signal transducing histidine kinase"/>
    <property type="match status" value="1"/>
</dbReference>
<evidence type="ECO:0000256" key="4">
    <source>
        <dbReference type="ARBA" id="ARBA00022553"/>
    </source>
</evidence>
<dbReference type="GO" id="GO:0000155">
    <property type="term" value="F:phosphorelay sensor kinase activity"/>
    <property type="evidence" value="ECO:0007669"/>
    <property type="project" value="InterPro"/>
</dbReference>
<organism evidence="10 11">
    <name type="scientific">Bermanella marisrubri</name>
    <dbReference type="NCBI Taxonomy" id="207949"/>
    <lineage>
        <taxon>Bacteria</taxon>
        <taxon>Pseudomonadati</taxon>
        <taxon>Pseudomonadota</taxon>
        <taxon>Gammaproteobacteria</taxon>
        <taxon>Oceanospirillales</taxon>
        <taxon>Oceanospirillaceae</taxon>
        <taxon>Bermanella</taxon>
    </lineage>
</organism>
<keyword evidence="7" id="KW-0472">Membrane</keyword>
<dbReference type="Gene3D" id="6.10.340.10">
    <property type="match status" value="1"/>
</dbReference>
<dbReference type="PROSITE" id="PS50885">
    <property type="entry name" value="HAMP"/>
    <property type="match status" value="1"/>
</dbReference>
<evidence type="ECO:0000256" key="3">
    <source>
        <dbReference type="ARBA" id="ARBA00012438"/>
    </source>
</evidence>
<dbReference type="InterPro" id="IPR003660">
    <property type="entry name" value="HAMP_dom"/>
</dbReference>
<dbReference type="HOGENOM" id="CLU_000445_133_5_6"/>
<feature type="domain" description="Histidine kinase" evidence="8">
    <location>
        <begin position="298"/>
        <end position="529"/>
    </location>
</feature>
<evidence type="ECO:0000313" key="10">
    <source>
        <dbReference type="EMBL" id="EAT11405.1"/>
    </source>
</evidence>
<feature type="domain" description="HAMP" evidence="9">
    <location>
        <begin position="189"/>
        <end position="242"/>
    </location>
</feature>
<dbReference type="Gene3D" id="3.30.565.10">
    <property type="entry name" value="Histidine kinase-like ATPase, C-terminal domain"/>
    <property type="match status" value="1"/>
</dbReference>
<dbReference type="OrthoDB" id="1931120at2"/>
<dbReference type="InterPro" id="IPR004358">
    <property type="entry name" value="Sig_transdc_His_kin-like_C"/>
</dbReference>
<dbReference type="Pfam" id="PF00672">
    <property type="entry name" value="HAMP"/>
    <property type="match status" value="1"/>
</dbReference>